<dbReference type="RefSeq" id="WP_034626768.1">
    <property type="nucleotide sequence ID" value="NZ_AXNT01000026.1"/>
</dbReference>
<dbReference type="PANTHER" id="PTHR40562:SF1">
    <property type="entry name" value="NITRITE REDUCTASE (NADH) SMALL SUBUNIT"/>
    <property type="match status" value="1"/>
</dbReference>
<dbReference type="InterPro" id="IPR017881">
    <property type="entry name" value="NirD"/>
</dbReference>
<dbReference type="GO" id="GO:0004497">
    <property type="term" value="F:monooxygenase activity"/>
    <property type="evidence" value="ECO:0007669"/>
    <property type="project" value="UniProtKB-ARBA"/>
</dbReference>
<dbReference type="Gene3D" id="2.102.10.10">
    <property type="entry name" value="Rieske [2Fe-2S] iron-sulphur domain"/>
    <property type="match status" value="1"/>
</dbReference>
<keyword evidence="4" id="KW-0408">Iron</keyword>
<evidence type="ECO:0000313" key="8">
    <source>
        <dbReference type="EMBL" id="KGM03069.1"/>
    </source>
</evidence>
<evidence type="ECO:0000256" key="4">
    <source>
        <dbReference type="ARBA" id="ARBA00023004"/>
    </source>
</evidence>
<dbReference type="OrthoDB" id="3213360at2"/>
<dbReference type="PROSITE" id="PS51300">
    <property type="entry name" value="NIRD"/>
    <property type="match status" value="1"/>
</dbReference>
<evidence type="ECO:0000256" key="5">
    <source>
        <dbReference type="ARBA" id="ARBA00023014"/>
    </source>
</evidence>
<accession>A0A0A0BB12</accession>
<dbReference type="SUPFAM" id="SSF50022">
    <property type="entry name" value="ISP domain"/>
    <property type="match status" value="1"/>
</dbReference>
<keyword evidence="2" id="KW-0479">Metal-binding</keyword>
<evidence type="ECO:0000313" key="9">
    <source>
        <dbReference type="Proteomes" id="UP000029833"/>
    </source>
</evidence>
<dbReference type="Proteomes" id="UP000029833">
    <property type="component" value="Unassembled WGS sequence"/>
</dbReference>
<dbReference type="GO" id="GO:0051537">
    <property type="term" value="F:2 iron, 2 sulfur cluster binding"/>
    <property type="evidence" value="ECO:0007669"/>
    <property type="project" value="UniProtKB-KW"/>
</dbReference>
<dbReference type="GO" id="GO:0008942">
    <property type="term" value="F:nitrite reductase [NAD(P)H] activity"/>
    <property type="evidence" value="ECO:0007669"/>
    <property type="project" value="InterPro"/>
</dbReference>
<organism evidence="8 9">
    <name type="scientific">Cellulomonas cellasea DSM 20118</name>
    <dbReference type="NCBI Taxonomy" id="1408250"/>
    <lineage>
        <taxon>Bacteria</taxon>
        <taxon>Bacillati</taxon>
        <taxon>Actinomycetota</taxon>
        <taxon>Actinomycetes</taxon>
        <taxon>Micrococcales</taxon>
        <taxon>Cellulomonadaceae</taxon>
        <taxon>Cellulomonas</taxon>
    </lineage>
</organism>
<name>A0A0A0BB12_9CELL</name>
<dbReference type="Pfam" id="PF13806">
    <property type="entry name" value="Rieske_2"/>
    <property type="match status" value="1"/>
</dbReference>
<reference evidence="8 9" key="1">
    <citation type="submission" date="2013-10" db="EMBL/GenBank/DDBJ databases">
        <authorList>
            <person name="Wang G."/>
            <person name="Zhuang W."/>
        </authorList>
    </citation>
    <scope>NUCLEOTIDE SEQUENCE [LARGE SCALE GENOMIC DNA]</scope>
    <source>
        <strain evidence="8 9">DSM 20118</strain>
    </source>
</reference>
<evidence type="ECO:0000256" key="6">
    <source>
        <dbReference type="ARBA" id="ARBA00023063"/>
    </source>
</evidence>
<dbReference type="InterPro" id="IPR012748">
    <property type="entry name" value="Rieske-like_NirD"/>
</dbReference>
<dbReference type="InterPro" id="IPR036922">
    <property type="entry name" value="Rieske_2Fe-2S_sf"/>
</dbReference>
<dbReference type="GO" id="GO:0016705">
    <property type="term" value="F:oxidoreductase activity, acting on paired donors, with incorporation or reduction of molecular oxygen"/>
    <property type="evidence" value="ECO:0007669"/>
    <property type="project" value="UniProtKB-ARBA"/>
</dbReference>
<dbReference type="AlphaFoldDB" id="A0A0A0BB12"/>
<dbReference type="EMBL" id="AXNT01000026">
    <property type="protein sequence ID" value="KGM03069.1"/>
    <property type="molecule type" value="Genomic_DNA"/>
</dbReference>
<keyword evidence="3" id="KW-0560">Oxidoreductase</keyword>
<keyword evidence="9" id="KW-1185">Reference proteome</keyword>
<gene>
    <name evidence="8" type="ORF">Q760_09700</name>
</gene>
<keyword evidence="1" id="KW-0001">2Fe-2S</keyword>
<dbReference type="PANTHER" id="PTHR40562">
    <property type="match status" value="1"/>
</dbReference>
<evidence type="ECO:0000256" key="3">
    <source>
        <dbReference type="ARBA" id="ARBA00023002"/>
    </source>
</evidence>
<keyword evidence="6" id="KW-0534">Nitrate assimilation</keyword>
<dbReference type="GO" id="GO:0046872">
    <property type="term" value="F:metal ion binding"/>
    <property type="evidence" value="ECO:0007669"/>
    <property type="project" value="UniProtKB-KW"/>
</dbReference>
<dbReference type="GO" id="GO:0042128">
    <property type="term" value="P:nitrate assimilation"/>
    <property type="evidence" value="ECO:0007669"/>
    <property type="project" value="UniProtKB-KW"/>
</dbReference>
<dbReference type="CDD" id="cd03529">
    <property type="entry name" value="Rieske_NirD"/>
    <property type="match status" value="1"/>
</dbReference>
<dbReference type="PROSITE" id="PS51296">
    <property type="entry name" value="RIESKE"/>
    <property type="match status" value="1"/>
</dbReference>
<sequence length="111" mass="11703">MSAWTTVCHVEDLLPERGAAALVGEHQVAVFRLQGDEVVAVQQRDPFSGANVLSRGIVGSAGDAATLASPMYKQVWDLRTGACLDPAGKEPQDLRTFGVVVDADGRVRVAG</sequence>
<keyword evidence="5" id="KW-0411">Iron-sulfur</keyword>
<evidence type="ECO:0000256" key="1">
    <source>
        <dbReference type="ARBA" id="ARBA00022714"/>
    </source>
</evidence>
<dbReference type="NCBIfam" id="TIGR02378">
    <property type="entry name" value="nirD_assim_sml"/>
    <property type="match status" value="1"/>
</dbReference>
<feature type="domain" description="Rieske" evidence="7">
    <location>
        <begin position="5"/>
        <end position="108"/>
    </location>
</feature>
<evidence type="ECO:0000259" key="7">
    <source>
        <dbReference type="PROSITE" id="PS51296"/>
    </source>
</evidence>
<protein>
    <submittedName>
        <fullName evidence="8">Nitrite reductase</fullName>
    </submittedName>
</protein>
<dbReference type="InterPro" id="IPR017941">
    <property type="entry name" value="Rieske_2Fe-2S"/>
</dbReference>
<dbReference type="STRING" id="1408250.Q760_09700"/>
<proteinExistence type="predicted"/>
<comment type="caution">
    <text evidence="8">The sequence shown here is derived from an EMBL/GenBank/DDBJ whole genome shotgun (WGS) entry which is preliminary data.</text>
</comment>
<evidence type="ECO:0000256" key="2">
    <source>
        <dbReference type="ARBA" id="ARBA00022723"/>
    </source>
</evidence>